<dbReference type="InterPro" id="IPR000182">
    <property type="entry name" value="GNAT_dom"/>
</dbReference>
<dbReference type="RefSeq" id="WP_168138963.1">
    <property type="nucleotide sequence ID" value="NZ_JAAVJR010000008.1"/>
</dbReference>
<keyword evidence="1" id="KW-0808">Transferase</keyword>
<dbReference type="EMBL" id="JAAVJR010000008">
    <property type="protein sequence ID" value="NJW53858.1"/>
    <property type="molecule type" value="Genomic_DNA"/>
</dbReference>
<dbReference type="CDD" id="cd04301">
    <property type="entry name" value="NAT_SF"/>
    <property type="match status" value="1"/>
</dbReference>
<proteinExistence type="predicted"/>
<organism evidence="4 5">
    <name type="scientific">Salinimicrobium oceani</name>
    <dbReference type="NCBI Taxonomy" id="2722702"/>
    <lineage>
        <taxon>Bacteria</taxon>
        <taxon>Pseudomonadati</taxon>
        <taxon>Bacteroidota</taxon>
        <taxon>Flavobacteriia</taxon>
        <taxon>Flavobacteriales</taxon>
        <taxon>Flavobacteriaceae</taxon>
        <taxon>Salinimicrobium</taxon>
    </lineage>
</organism>
<dbReference type="PROSITE" id="PS51186">
    <property type="entry name" value="GNAT"/>
    <property type="match status" value="1"/>
</dbReference>
<reference evidence="4 5" key="1">
    <citation type="submission" date="2020-03" db="EMBL/GenBank/DDBJ databases">
        <title>Salinimicrobium sp. nov, isolated from SCS.</title>
        <authorList>
            <person name="Cao W.R."/>
        </authorList>
    </citation>
    <scope>NUCLEOTIDE SEQUENCE [LARGE SCALE GENOMIC DNA]</scope>
    <source>
        <strain evidence="5">J15B91</strain>
    </source>
</reference>
<dbReference type="Gene3D" id="3.40.630.30">
    <property type="match status" value="1"/>
</dbReference>
<dbReference type="PANTHER" id="PTHR43877">
    <property type="entry name" value="AMINOALKYLPHOSPHONATE N-ACETYLTRANSFERASE-RELATED-RELATED"/>
    <property type="match status" value="1"/>
</dbReference>
<sequence>MIRKAEQKDLASVKNLTEACAVSMQEKGIFQWNEHYPSLEKLQEDIEKEELFLLEENDELQGIIVLTPHMDKEYIPIEWLTPKDSNNLYVHRLATNPQLWGNGNGRKLMDFAEAFAKENAYDSVRLDTFSQNQRNQRFYEARGYKRLGNIYFPKQSEQPFYCYELVL</sequence>
<dbReference type="SUPFAM" id="SSF55729">
    <property type="entry name" value="Acyl-CoA N-acyltransferases (Nat)"/>
    <property type="match status" value="1"/>
</dbReference>
<accession>A0ABX1D543</accession>
<comment type="caution">
    <text evidence="4">The sequence shown here is derived from an EMBL/GenBank/DDBJ whole genome shotgun (WGS) entry which is preliminary data.</text>
</comment>
<evidence type="ECO:0000313" key="5">
    <source>
        <dbReference type="Proteomes" id="UP000703674"/>
    </source>
</evidence>
<name>A0ABX1D543_9FLAO</name>
<keyword evidence="2" id="KW-0012">Acyltransferase</keyword>
<dbReference type="Pfam" id="PF00583">
    <property type="entry name" value="Acetyltransf_1"/>
    <property type="match status" value="1"/>
</dbReference>
<evidence type="ECO:0000313" key="4">
    <source>
        <dbReference type="EMBL" id="NJW53858.1"/>
    </source>
</evidence>
<evidence type="ECO:0000256" key="2">
    <source>
        <dbReference type="ARBA" id="ARBA00023315"/>
    </source>
</evidence>
<dbReference type="PANTHER" id="PTHR43877:SF2">
    <property type="entry name" value="AMINOALKYLPHOSPHONATE N-ACETYLTRANSFERASE-RELATED"/>
    <property type="match status" value="1"/>
</dbReference>
<evidence type="ECO:0000256" key="1">
    <source>
        <dbReference type="ARBA" id="ARBA00022679"/>
    </source>
</evidence>
<evidence type="ECO:0000259" key="3">
    <source>
        <dbReference type="PROSITE" id="PS51186"/>
    </source>
</evidence>
<feature type="domain" description="N-acetyltransferase" evidence="3">
    <location>
        <begin position="1"/>
        <end position="167"/>
    </location>
</feature>
<keyword evidence="5" id="KW-1185">Reference proteome</keyword>
<dbReference type="InterPro" id="IPR050832">
    <property type="entry name" value="Bact_Acetyltransf"/>
</dbReference>
<protein>
    <submittedName>
        <fullName evidence="4">GNAT family N-acetyltransferase</fullName>
    </submittedName>
</protein>
<dbReference type="Proteomes" id="UP000703674">
    <property type="component" value="Unassembled WGS sequence"/>
</dbReference>
<dbReference type="InterPro" id="IPR016181">
    <property type="entry name" value="Acyl_CoA_acyltransferase"/>
</dbReference>
<gene>
    <name evidence="4" type="ORF">HC175_13115</name>
</gene>